<accession>A0A2T2XI39</accession>
<proteinExistence type="inferred from homology"/>
<keyword evidence="2" id="KW-1133">Transmembrane helix</keyword>
<feature type="domain" description="ABC1 atypical kinase-like" evidence="3">
    <location>
        <begin position="97"/>
        <end position="341"/>
    </location>
</feature>
<dbReference type="Pfam" id="PF03109">
    <property type="entry name" value="ABC1"/>
    <property type="match status" value="1"/>
</dbReference>
<feature type="transmembrane region" description="Helical" evidence="2">
    <location>
        <begin position="546"/>
        <end position="564"/>
    </location>
</feature>
<dbReference type="InterPro" id="IPR004147">
    <property type="entry name" value="ABC1_dom"/>
</dbReference>
<dbReference type="InterPro" id="IPR011009">
    <property type="entry name" value="Kinase-like_dom_sf"/>
</dbReference>
<sequence length="588" mass="66161">MSLRKKQAVPKNPLVRTYAIFALALSYWRDARAIARAKRRLPEIEAKAKEARIYELGGERFRREALRLGGLIIKVGQFLSARTDVLPLEFTRQLASLQDQVPAASYSEVQQLLESVYQKPVSEVFRDFGQEPVAAASLGQVHHALLRDEGQDVAVKVRRPGIKELASIDLRALALVMAALKRWTRAGRRLDTVRIFREFRDMVNRELDYVQERQNLEAFAENFKDNPAVKIPQVYPAYSSKSVLVMEYVSGYKLTDHEALVKAGLDPKALAHTLVNTFLQQIVVDGVVQIDPHPGNFFAGYDGKLIFLDFGMIGHIPPEHLAYAAQLVEGVLSQDASRVVDAIDGLGFLAPHAQKQLLQRAMTVLLNRSAGTPLSPGPQLTRVVSDFQDFLYEEPLLFPAQYMFLGRAIGMLFGLISALDPDLDWLQVLRQEALPLINARRQAAGPSWLGSIRRAVTDMFGAEAATLVDTIGRRVWDTVLMAGRLPGSVDRIVATAAAGELVTRPELTQMMRRVDRIGDLIESLVFLLAFFGVAASGFLFMNYHWIVLRDGAWAFSILFLLWFVRLKRRANRRLRQRHIMSEQFDDPF</sequence>
<evidence type="ECO:0000259" key="3">
    <source>
        <dbReference type="Pfam" id="PF03109"/>
    </source>
</evidence>
<evidence type="ECO:0000313" key="5">
    <source>
        <dbReference type="Proteomes" id="UP000242972"/>
    </source>
</evidence>
<feature type="transmembrane region" description="Helical" evidence="2">
    <location>
        <begin position="520"/>
        <end position="540"/>
    </location>
</feature>
<keyword evidence="2" id="KW-0812">Transmembrane</keyword>
<comment type="similarity">
    <text evidence="1">Belongs to the protein kinase superfamily. ADCK protein kinase family.</text>
</comment>
<dbReference type="InterPro" id="IPR050154">
    <property type="entry name" value="UbiB_kinase"/>
</dbReference>
<dbReference type="AlphaFoldDB" id="A0A2T2XI39"/>
<dbReference type="Proteomes" id="UP000242972">
    <property type="component" value="Unassembled WGS sequence"/>
</dbReference>
<evidence type="ECO:0000313" key="4">
    <source>
        <dbReference type="EMBL" id="PSR34171.1"/>
    </source>
</evidence>
<comment type="caution">
    <text evidence="4">The sequence shown here is derived from an EMBL/GenBank/DDBJ whole genome shotgun (WGS) entry which is preliminary data.</text>
</comment>
<dbReference type="PANTHER" id="PTHR10566:SF113">
    <property type="entry name" value="PROTEIN ACTIVITY OF BC1 COMPLEX KINASE 7, CHLOROPLASTIC"/>
    <property type="match status" value="1"/>
</dbReference>
<keyword evidence="2" id="KW-0472">Membrane</keyword>
<reference evidence="4 5" key="1">
    <citation type="journal article" date="2014" name="BMC Genomics">
        <title>Comparison of environmental and isolate Sulfobacillus genomes reveals diverse carbon, sulfur, nitrogen, and hydrogen metabolisms.</title>
        <authorList>
            <person name="Justice N.B."/>
            <person name="Norman A."/>
            <person name="Brown C.T."/>
            <person name="Singh A."/>
            <person name="Thomas B.C."/>
            <person name="Banfield J.F."/>
        </authorList>
    </citation>
    <scope>NUCLEOTIDE SEQUENCE [LARGE SCALE GENOMIC DNA]</scope>
    <source>
        <strain evidence="4">AMDSBA4</strain>
    </source>
</reference>
<protein>
    <submittedName>
        <fullName evidence="4">ABC transporter</fullName>
    </submittedName>
</protein>
<gene>
    <name evidence="4" type="ORF">C7B46_06375</name>
</gene>
<dbReference type="CDD" id="cd05121">
    <property type="entry name" value="ABC1_ADCK3-like"/>
    <property type="match status" value="1"/>
</dbReference>
<dbReference type="PANTHER" id="PTHR10566">
    <property type="entry name" value="CHAPERONE-ACTIVITY OF BC1 COMPLEX CABC1 -RELATED"/>
    <property type="match status" value="1"/>
</dbReference>
<dbReference type="SUPFAM" id="SSF56112">
    <property type="entry name" value="Protein kinase-like (PK-like)"/>
    <property type="match status" value="1"/>
</dbReference>
<organism evidence="4 5">
    <name type="scientific">Sulfobacillus benefaciens</name>
    <dbReference type="NCBI Taxonomy" id="453960"/>
    <lineage>
        <taxon>Bacteria</taxon>
        <taxon>Bacillati</taxon>
        <taxon>Bacillota</taxon>
        <taxon>Clostridia</taxon>
        <taxon>Eubacteriales</taxon>
        <taxon>Clostridiales Family XVII. Incertae Sedis</taxon>
        <taxon>Sulfobacillus</taxon>
    </lineage>
</organism>
<name>A0A2T2XI39_9FIRM</name>
<evidence type="ECO:0000256" key="1">
    <source>
        <dbReference type="ARBA" id="ARBA00009670"/>
    </source>
</evidence>
<dbReference type="EMBL" id="PXYW01000011">
    <property type="protein sequence ID" value="PSR34171.1"/>
    <property type="molecule type" value="Genomic_DNA"/>
</dbReference>
<evidence type="ECO:0000256" key="2">
    <source>
        <dbReference type="SAM" id="Phobius"/>
    </source>
</evidence>